<dbReference type="Proteomes" id="UP000290365">
    <property type="component" value="Chromosome"/>
</dbReference>
<dbReference type="RefSeq" id="WP_129894333.1">
    <property type="nucleotide sequence ID" value="NZ_CP035758.1"/>
</dbReference>
<keyword evidence="3" id="KW-1185">Reference proteome</keyword>
<proteinExistence type="predicted"/>
<feature type="transmembrane region" description="Helical" evidence="1">
    <location>
        <begin position="32"/>
        <end position="52"/>
    </location>
</feature>
<dbReference type="InterPro" id="IPR046192">
    <property type="entry name" value="DUF6220"/>
</dbReference>
<sequence>MSTSHLPHVSDAKSPRSAGPARRTFRRLYLGLLYLFVLQILIQVFFAGAGIFTGGQWFMFHAINGSLAIFTALLLLIFCLFSGLPALLNWLTVLLPVMVFLQPVWIYPLRHTSVAILSALHPIAALILFALPLFLIMRTHQVISSSHTN</sequence>
<feature type="transmembrane region" description="Helical" evidence="1">
    <location>
        <begin position="88"/>
        <end position="108"/>
    </location>
</feature>
<reference evidence="2 3" key="1">
    <citation type="submission" date="2019-01" db="EMBL/GenBank/DDBJ databases">
        <title>Ktedonosporobacter rubrisoli SCAWS-G2.</title>
        <authorList>
            <person name="Huang Y."/>
            <person name="Yan B."/>
        </authorList>
    </citation>
    <scope>NUCLEOTIDE SEQUENCE [LARGE SCALE GENOMIC DNA]</scope>
    <source>
        <strain evidence="2 3">SCAWS-G2</strain>
    </source>
</reference>
<feature type="transmembrane region" description="Helical" evidence="1">
    <location>
        <begin position="114"/>
        <end position="136"/>
    </location>
</feature>
<keyword evidence="1" id="KW-0472">Membrane</keyword>
<organism evidence="2 3">
    <name type="scientific">Ktedonosporobacter rubrisoli</name>
    <dbReference type="NCBI Taxonomy" id="2509675"/>
    <lineage>
        <taxon>Bacteria</taxon>
        <taxon>Bacillati</taxon>
        <taxon>Chloroflexota</taxon>
        <taxon>Ktedonobacteria</taxon>
        <taxon>Ktedonobacterales</taxon>
        <taxon>Ktedonosporobacteraceae</taxon>
        <taxon>Ktedonosporobacter</taxon>
    </lineage>
</organism>
<keyword evidence="1" id="KW-0812">Transmembrane</keyword>
<evidence type="ECO:0000313" key="3">
    <source>
        <dbReference type="Proteomes" id="UP000290365"/>
    </source>
</evidence>
<evidence type="ECO:0000256" key="1">
    <source>
        <dbReference type="SAM" id="Phobius"/>
    </source>
</evidence>
<accession>A0A4P6K4L2</accession>
<dbReference type="Pfam" id="PF19728">
    <property type="entry name" value="DUF6220"/>
    <property type="match status" value="1"/>
</dbReference>
<gene>
    <name evidence="2" type="ORF">EPA93_47820</name>
</gene>
<name>A0A4P6K4L2_KTERU</name>
<evidence type="ECO:0000313" key="2">
    <source>
        <dbReference type="EMBL" id="QBD83267.1"/>
    </source>
</evidence>
<feature type="transmembrane region" description="Helical" evidence="1">
    <location>
        <begin position="58"/>
        <end position="81"/>
    </location>
</feature>
<dbReference type="AlphaFoldDB" id="A0A4P6K4L2"/>
<dbReference type="EMBL" id="CP035758">
    <property type="protein sequence ID" value="QBD83267.1"/>
    <property type="molecule type" value="Genomic_DNA"/>
</dbReference>
<keyword evidence="1" id="KW-1133">Transmembrane helix</keyword>
<dbReference type="KEGG" id="kbs:EPA93_47820"/>
<protein>
    <submittedName>
        <fullName evidence="2">Uncharacterized protein</fullName>
    </submittedName>
</protein>